<keyword evidence="5 7" id="KW-1133">Transmembrane helix</keyword>
<organism evidence="9 10">
    <name type="scientific">[Eubacterium] hominis</name>
    <dbReference type="NCBI Taxonomy" id="2764325"/>
    <lineage>
        <taxon>Bacteria</taxon>
        <taxon>Bacillati</taxon>
        <taxon>Bacillota</taxon>
        <taxon>Erysipelotrichia</taxon>
        <taxon>Erysipelotrichales</taxon>
        <taxon>Erysipelotrichaceae</taxon>
        <taxon>Amedibacillus</taxon>
    </lineage>
</organism>
<feature type="transmembrane region" description="Helical" evidence="7">
    <location>
        <begin position="113"/>
        <end position="135"/>
    </location>
</feature>
<protein>
    <submittedName>
        <fullName evidence="9">Type II secretion system F family protein</fullName>
    </submittedName>
</protein>
<feature type="domain" description="Type II secretion system protein GspF" evidence="8">
    <location>
        <begin position="214"/>
        <end position="333"/>
    </location>
</feature>
<dbReference type="PANTHER" id="PTHR30012:SF0">
    <property type="entry name" value="TYPE II SECRETION SYSTEM PROTEIN F-RELATED"/>
    <property type="match status" value="1"/>
</dbReference>
<comment type="subcellular location">
    <subcellularLocation>
        <location evidence="1">Cell membrane</location>
        <topology evidence="1">Multi-pass membrane protein</topology>
    </subcellularLocation>
</comment>
<evidence type="ECO:0000259" key="8">
    <source>
        <dbReference type="Pfam" id="PF00482"/>
    </source>
</evidence>
<dbReference type="RefSeq" id="WP_117455094.1">
    <property type="nucleotide sequence ID" value="NZ_CP060636.1"/>
</dbReference>
<evidence type="ECO:0000313" key="9">
    <source>
        <dbReference type="EMBL" id="QNM12123.1"/>
    </source>
</evidence>
<feature type="domain" description="Type II secretion system protein GspF" evidence="8">
    <location>
        <begin position="14"/>
        <end position="136"/>
    </location>
</feature>
<dbReference type="InterPro" id="IPR018076">
    <property type="entry name" value="T2SS_GspF_dom"/>
</dbReference>
<sequence>MSSNIWNDEEMYEFCTSMAMVLEGGLSLEDGMDVILESCEREHVKQDLLSLREDIKENGSFYVSVKDKPYIDDYAKKMMQIGEVSGHLDSVMNELAVYYERNDNLKHSLKDALVYPMILLVMMWCIVLLIIWKVLPIFDKVLHNMGAILSGSSKTMMSFGNTFAMISFVILSILLVFAGYLYFTRHKGQGGLLSRFFLTKKLFYNITMAKMTYALSLFVSSGYDSEEALAYLPGVVEHPLLQTKIHQCLKDIDEGEGFIEAMQKEKLYEGVYANMIFTGFHSGKSEEVLKKVSALYERDVDNSISTFLNTIEPGIVILLSIIVGVILLSVMLPLMSIMASV</sequence>
<dbReference type="Proteomes" id="UP000515856">
    <property type="component" value="Chromosome"/>
</dbReference>
<keyword evidence="3" id="KW-1003">Cell membrane</keyword>
<feature type="transmembrane region" description="Helical" evidence="7">
    <location>
        <begin position="163"/>
        <end position="183"/>
    </location>
</feature>
<gene>
    <name evidence="9" type="ORF">H9Q80_18075</name>
</gene>
<evidence type="ECO:0000256" key="3">
    <source>
        <dbReference type="ARBA" id="ARBA00022475"/>
    </source>
</evidence>
<evidence type="ECO:0000256" key="1">
    <source>
        <dbReference type="ARBA" id="ARBA00004651"/>
    </source>
</evidence>
<dbReference type="PANTHER" id="PTHR30012">
    <property type="entry name" value="GENERAL SECRETION PATHWAY PROTEIN"/>
    <property type="match status" value="1"/>
</dbReference>
<evidence type="ECO:0000256" key="5">
    <source>
        <dbReference type="ARBA" id="ARBA00022989"/>
    </source>
</evidence>
<evidence type="ECO:0000256" key="4">
    <source>
        <dbReference type="ARBA" id="ARBA00022692"/>
    </source>
</evidence>
<keyword evidence="10" id="KW-1185">Reference proteome</keyword>
<comment type="similarity">
    <text evidence="2">Belongs to the GSP F family.</text>
</comment>
<evidence type="ECO:0000256" key="6">
    <source>
        <dbReference type="ARBA" id="ARBA00023136"/>
    </source>
</evidence>
<evidence type="ECO:0000256" key="7">
    <source>
        <dbReference type="SAM" id="Phobius"/>
    </source>
</evidence>
<accession>A0A7G9GMU1</accession>
<dbReference type="AlphaFoldDB" id="A0A7G9GMU1"/>
<dbReference type="PRINTS" id="PR00812">
    <property type="entry name" value="BCTERIALGSPF"/>
</dbReference>
<reference evidence="9 10" key="1">
    <citation type="submission" date="2020-08" db="EMBL/GenBank/DDBJ databases">
        <authorList>
            <person name="Liu C."/>
            <person name="Sun Q."/>
        </authorList>
    </citation>
    <scope>NUCLEOTIDE SEQUENCE [LARGE SCALE GENOMIC DNA]</scope>
    <source>
        <strain evidence="9 10">NSJ-61</strain>
    </source>
</reference>
<dbReference type="EMBL" id="CP060636">
    <property type="protein sequence ID" value="QNM12123.1"/>
    <property type="molecule type" value="Genomic_DNA"/>
</dbReference>
<name>A0A7G9GMU1_9FIRM</name>
<feature type="transmembrane region" description="Helical" evidence="7">
    <location>
        <begin position="315"/>
        <end position="335"/>
    </location>
</feature>
<dbReference type="InterPro" id="IPR003004">
    <property type="entry name" value="GspF/PilC"/>
</dbReference>
<dbReference type="GO" id="GO:0005886">
    <property type="term" value="C:plasma membrane"/>
    <property type="evidence" value="ECO:0007669"/>
    <property type="project" value="UniProtKB-SubCell"/>
</dbReference>
<evidence type="ECO:0000256" key="2">
    <source>
        <dbReference type="ARBA" id="ARBA00005745"/>
    </source>
</evidence>
<evidence type="ECO:0000313" key="10">
    <source>
        <dbReference type="Proteomes" id="UP000515856"/>
    </source>
</evidence>
<dbReference type="Pfam" id="PF00482">
    <property type="entry name" value="T2SSF"/>
    <property type="match status" value="2"/>
</dbReference>
<dbReference type="InterPro" id="IPR042094">
    <property type="entry name" value="T2SS_GspF_sf"/>
</dbReference>
<proteinExistence type="inferred from homology"/>
<dbReference type="Gene3D" id="1.20.81.30">
    <property type="entry name" value="Type II secretion system (T2SS), domain F"/>
    <property type="match status" value="2"/>
</dbReference>
<dbReference type="KEGG" id="ehn:H9Q80_18075"/>
<keyword evidence="6 7" id="KW-0472">Membrane</keyword>
<keyword evidence="4 7" id="KW-0812">Transmembrane</keyword>